<protein>
    <submittedName>
        <fullName evidence="1">Uncharacterized protein</fullName>
    </submittedName>
</protein>
<keyword evidence="2" id="KW-1185">Reference proteome</keyword>
<reference evidence="1" key="2">
    <citation type="submission" date="2025-09" db="UniProtKB">
        <authorList>
            <consortium name="Ensembl"/>
        </authorList>
    </citation>
    <scope>IDENTIFICATION</scope>
</reference>
<evidence type="ECO:0000313" key="1">
    <source>
        <dbReference type="Ensembl" id="ENSLBEP00000037513.1"/>
    </source>
</evidence>
<evidence type="ECO:0000313" key="2">
    <source>
        <dbReference type="Proteomes" id="UP000261660"/>
    </source>
</evidence>
<dbReference type="Ensembl" id="ENSLBET00000039064.1">
    <property type="protein sequence ID" value="ENSLBEP00000037513.1"/>
    <property type="gene ID" value="ENSLBEG00000028002.1"/>
</dbReference>
<accession>A0A3Q3H1X8</accession>
<dbReference type="InParanoid" id="A0A3Q3H1X8"/>
<dbReference type="GeneTree" id="ENSGT00940000178293"/>
<dbReference type="Proteomes" id="UP000261660">
    <property type="component" value="Unplaced"/>
</dbReference>
<organism evidence="1 2">
    <name type="scientific">Labrus bergylta</name>
    <name type="common">ballan wrasse</name>
    <dbReference type="NCBI Taxonomy" id="56723"/>
    <lineage>
        <taxon>Eukaryota</taxon>
        <taxon>Metazoa</taxon>
        <taxon>Chordata</taxon>
        <taxon>Craniata</taxon>
        <taxon>Vertebrata</taxon>
        <taxon>Euteleostomi</taxon>
        <taxon>Actinopterygii</taxon>
        <taxon>Neopterygii</taxon>
        <taxon>Teleostei</taxon>
        <taxon>Neoteleostei</taxon>
        <taxon>Acanthomorphata</taxon>
        <taxon>Eupercaria</taxon>
        <taxon>Labriformes</taxon>
        <taxon>Labridae</taxon>
        <taxon>Labrus</taxon>
    </lineage>
</organism>
<name>A0A3Q3H1X8_9LABR</name>
<sequence>MFEVQVFGFLQCDEELGVNAWACVPDIKVFIFKLAAVDGLASCAITVFWYDSMEDGSPKAKPFLASAESPEVFSRLGDNMGKELYVDCAKWLAISFHFEENLWVSVSGVLLNSGHLR</sequence>
<dbReference type="AlphaFoldDB" id="A0A3Q3H1X8"/>
<proteinExistence type="predicted"/>
<reference evidence="1" key="1">
    <citation type="submission" date="2025-08" db="UniProtKB">
        <authorList>
            <consortium name="Ensembl"/>
        </authorList>
    </citation>
    <scope>IDENTIFICATION</scope>
</reference>